<evidence type="ECO:0000256" key="1">
    <source>
        <dbReference type="SAM" id="MobiDB-lite"/>
    </source>
</evidence>
<keyword evidence="3" id="KW-1185">Reference proteome</keyword>
<organism evidence="2 3">
    <name type="scientific">Mycobacterium ulcerans str. Harvey</name>
    <dbReference type="NCBI Taxonomy" id="1299332"/>
    <lineage>
        <taxon>Bacteria</taxon>
        <taxon>Bacillati</taxon>
        <taxon>Actinomycetota</taxon>
        <taxon>Actinomycetes</taxon>
        <taxon>Mycobacteriales</taxon>
        <taxon>Mycobacteriaceae</taxon>
        <taxon>Mycobacterium</taxon>
        <taxon>Mycobacterium ulcerans group</taxon>
    </lineage>
</organism>
<sequence length="108" mass="12080">MTNAYWAAGNRRATTSNRSNTRNRSGVVNASNDTSTNASTARSSRSSVATTDSRSEHPFECMFEYYRRTPTELPHRHSCRSGGRIKDGVVYPTRNRRARAGRDGYVCS</sequence>
<comment type="caution">
    <text evidence="2">The sequence shown here is derived from an EMBL/GenBank/DDBJ whole genome shotgun (WGS) entry which is preliminary data.</text>
</comment>
<dbReference type="EMBL" id="JAOL01000116">
    <property type="protein sequence ID" value="EUA89798.1"/>
    <property type="molecule type" value="Genomic_DNA"/>
</dbReference>
<dbReference type="Proteomes" id="UP000020681">
    <property type="component" value="Unassembled WGS sequence"/>
</dbReference>
<evidence type="ECO:0000313" key="3">
    <source>
        <dbReference type="Proteomes" id="UP000020681"/>
    </source>
</evidence>
<reference evidence="2 3" key="1">
    <citation type="submission" date="2014-01" db="EMBL/GenBank/DDBJ databases">
        <authorList>
            <person name="Dobos K."/>
            <person name="Lenaerts A."/>
            <person name="Ordway D."/>
            <person name="DeGroote M.A."/>
            <person name="Parker T."/>
            <person name="Sizemore C."/>
            <person name="Tallon L.J."/>
            <person name="Sadzewicz L.K."/>
            <person name="Sengamalay N."/>
            <person name="Fraser C.M."/>
            <person name="Hine E."/>
            <person name="Shefchek K.A."/>
            <person name="Das S.P."/>
            <person name="Tettelin H."/>
        </authorList>
    </citation>
    <scope>NUCLEOTIDE SEQUENCE [LARGE SCALE GENOMIC DNA]</scope>
    <source>
        <strain evidence="2 3">Harvey</strain>
    </source>
</reference>
<gene>
    <name evidence="2" type="ORF">I551_3745</name>
</gene>
<proteinExistence type="predicted"/>
<feature type="region of interest" description="Disordered" evidence="1">
    <location>
        <begin position="1"/>
        <end position="55"/>
    </location>
</feature>
<name>A0ABN0QYI6_MYCUL</name>
<accession>A0ABN0QYI6</accession>
<evidence type="ECO:0000313" key="2">
    <source>
        <dbReference type="EMBL" id="EUA89798.1"/>
    </source>
</evidence>
<protein>
    <submittedName>
        <fullName evidence="2">Uncharacterized protein</fullName>
    </submittedName>
</protein>
<feature type="compositionally biased region" description="Low complexity" evidence="1">
    <location>
        <begin position="10"/>
        <end position="52"/>
    </location>
</feature>